<accession>A0ACD1H7F1</accession>
<protein>
    <submittedName>
        <fullName evidence="1">Uncharacterized protein</fullName>
    </submittedName>
</protein>
<dbReference type="EMBL" id="KZ824960">
    <property type="protein sequence ID" value="RAH69511.1"/>
    <property type="molecule type" value="Genomic_DNA"/>
</dbReference>
<keyword evidence="2" id="KW-1185">Reference proteome</keyword>
<reference evidence="1" key="1">
    <citation type="submission" date="2018-02" db="EMBL/GenBank/DDBJ databases">
        <title>The genomes of Aspergillus section Nigri reveals drivers in fungal speciation.</title>
        <authorList>
            <consortium name="DOE Joint Genome Institute"/>
            <person name="Vesth T.C."/>
            <person name="Nybo J."/>
            <person name="Theobald S."/>
            <person name="Brandl J."/>
            <person name="Frisvad J.C."/>
            <person name="Nielsen K.F."/>
            <person name="Lyhne E.K."/>
            <person name="Kogle M.E."/>
            <person name="Kuo A."/>
            <person name="Riley R."/>
            <person name="Clum A."/>
            <person name="Nolan M."/>
            <person name="Lipzen A."/>
            <person name="Salamov A."/>
            <person name="Henrissat B."/>
            <person name="Wiebenga A."/>
            <person name="De vries R.P."/>
            <person name="Grigoriev I.V."/>
            <person name="Mortensen U.H."/>
            <person name="Andersen M.R."/>
            <person name="Baker S.E."/>
        </authorList>
    </citation>
    <scope>NUCLEOTIDE SEQUENCE</scope>
    <source>
        <strain evidence="1">CBS 121060</strain>
    </source>
</reference>
<gene>
    <name evidence="1" type="ORF">BO66DRAFT_324531</name>
</gene>
<sequence length="301" mass="34859">MAGRIREYGFGRRLTQHREFWIIHALVNNPDKTAEEAIQELLQERDSQFQQGRNTHRPYVRNRLNQQHAFHTMQALCELAYLLPPDEQTKLLDLVMRLQRTAVHDSAGRGGIVRVAFADRMWTDLPSLREYINHRYTFAPLDVFKGLPTCRCTGMQHRTPCGDHCRDYPPQEVQEWENRNCFIAQLTNAIPRLGHRMDFSRLGLRLCARAFENADVNALEEEAVRAACFWFALAGKRMWDTCVAGDQVDEPEAEESKAFDRARWSSWKNTINCFGVHLVRRSTQALIKDALASMDQAERGQ</sequence>
<name>A0ACD1H7F1_9EURO</name>
<dbReference type="Proteomes" id="UP000249661">
    <property type="component" value="Unassembled WGS sequence"/>
</dbReference>
<evidence type="ECO:0000313" key="2">
    <source>
        <dbReference type="Proteomes" id="UP000249661"/>
    </source>
</evidence>
<evidence type="ECO:0000313" key="1">
    <source>
        <dbReference type="EMBL" id="RAH69511.1"/>
    </source>
</evidence>
<proteinExistence type="predicted"/>
<organism evidence="1 2">
    <name type="scientific">Aspergillus aculeatinus CBS 121060</name>
    <dbReference type="NCBI Taxonomy" id="1448322"/>
    <lineage>
        <taxon>Eukaryota</taxon>
        <taxon>Fungi</taxon>
        <taxon>Dikarya</taxon>
        <taxon>Ascomycota</taxon>
        <taxon>Pezizomycotina</taxon>
        <taxon>Eurotiomycetes</taxon>
        <taxon>Eurotiomycetidae</taxon>
        <taxon>Eurotiales</taxon>
        <taxon>Aspergillaceae</taxon>
        <taxon>Aspergillus</taxon>
        <taxon>Aspergillus subgen. Circumdati</taxon>
    </lineage>
</organism>